<comment type="caution">
    <text evidence="2">The sequence shown here is derived from an EMBL/GenBank/DDBJ whole genome shotgun (WGS) entry which is preliminary data.</text>
</comment>
<proteinExistence type="predicted"/>
<reference evidence="2 3" key="1">
    <citation type="journal article" date="2016" name="Nat. Commun.">
        <title>Thousands of microbial genomes shed light on interconnected biogeochemical processes in an aquifer system.</title>
        <authorList>
            <person name="Anantharaman K."/>
            <person name="Brown C.T."/>
            <person name="Hug L.A."/>
            <person name="Sharon I."/>
            <person name="Castelle C.J."/>
            <person name="Probst A.J."/>
            <person name="Thomas B.C."/>
            <person name="Singh A."/>
            <person name="Wilkins M.J."/>
            <person name="Karaoz U."/>
            <person name="Brodie E.L."/>
            <person name="Williams K.H."/>
            <person name="Hubbard S.S."/>
            <person name="Banfield J.F."/>
        </authorList>
    </citation>
    <scope>NUCLEOTIDE SEQUENCE [LARGE SCALE GENOMIC DNA]</scope>
</reference>
<dbReference type="EMBL" id="MHLV01000004">
    <property type="protein sequence ID" value="OGZ18092.1"/>
    <property type="molecule type" value="Genomic_DNA"/>
</dbReference>
<dbReference type="STRING" id="1801660.A2Z78_01420"/>
<evidence type="ECO:0000256" key="1">
    <source>
        <dbReference type="SAM" id="Phobius"/>
    </source>
</evidence>
<keyword evidence="1" id="KW-0472">Membrane</keyword>
<organism evidence="2 3">
    <name type="scientific">Candidatus Nealsonbacteria bacterium RBG_13_36_15</name>
    <dbReference type="NCBI Taxonomy" id="1801660"/>
    <lineage>
        <taxon>Bacteria</taxon>
        <taxon>Candidatus Nealsoniibacteriota</taxon>
    </lineage>
</organism>
<evidence type="ECO:0000313" key="3">
    <source>
        <dbReference type="Proteomes" id="UP000176752"/>
    </source>
</evidence>
<sequence length="256" mass="29415">MKEEDLIRKLEEVSLPAIEIPSHQRNLRLALLNRYFKEKRNWEVFGFFKKAIPATLTMIILMSLVYNFLILPGRNLAKAREISLKNPQIKEWIEKGAIIKDIEIIENKAYVLVQPTSKIGEASVALKPETPRIKEEFFGALAEIDLKDKKVSSIEKIDPVVVALTEKEQERIKEISTNDPEIQKTIPKEAEILKIETVPAPLRLMKKDSSVSVVSESTEEKEVQVIYEYGQKQWESKIDLKKEEVKAVNFLGESKE</sequence>
<dbReference type="AlphaFoldDB" id="A0A1G2DXG9"/>
<keyword evidence="1" id="KW-0812">Transmembrane</keyword>
<name>A0A1G2DXG9_9BACT</name>
<accession>A0A1G2DXG9</accession>
<protein>
    <submittedName>
        <fullName evidence="2">Uncharacterized protein</fullName>
    </submittedName>
</protein>
<dbReference type="Proteomes" id="UP000176752">
    <property type="component" value="Unassembled WGS sequence"/>
</dbReference>
<gene>
    <name evidence="2" type="ORF">A2Z78_01420</name>
</gene>
<evidence type="ECO:0000313" key="2">
    <source>
        <dbReference type="EMBL" id="OGZ18092.1"/>
    </source>
</evidence>
<keyword evidence="1" id="KW-1133">Transmembrane helix</keyword>
<feature type="transmembrane region" description="Helical" evidence="1">
    <location>
        <begin position="51"/>
        <end position="71"/>
    </location>
</feature>